<proteinExistence type="predicted"/>
<reference evidence="1 2" key="1">
    <citation type="submission" date="2018-10" db="EMBL/GenBank/DDBJ databases">
        <title>Parasedimentitalea marina sp. nov., a psychrophilic bacterium isolated from deep seawater of the New Britain Trench.</title>
        <authorList>
            <person name="Cao J."/>
        </authorList>
    </citation>
    <scope>NUCLEOTIDE SEQUENCE [LARGE SCALE GENOMIC DNA]</scope>
    <source>
        <strain evidence="1 2">W43</strain>
    </source>
</reference>
<dbReference type="KEGG" id="sedi:EBB79_08360"/>
<organism evidence="1 2">
    <name type="scientific">Parasedimentitalea marina</name>
    <dbReference type="NCBI Taxonomy" id="2483033"/>
    <lineage>
        <taxon>Bacteria</taxon>
        <taxon>Pseudomonadati</taxon>
        <taxon>Pseudomonadota</taxon>
        <taxon>Alphaproteobacteria</taxon>
        <taxon>Rhodobacterales</taxon>
        <taxon>Paracoccaceae</taxon>
        <taxon>Parasedimentitalea</taxon>
    </lineage>
</organism>
<keyword evidence="2" id="KW-1185">Reference proteome</keyword>
<dbReference type="AlphaFoldDB" id="A0A3T0N8Q9"/>
<evidence type="ECO:0000313" key="2">
    <source>
        <dbReference type="Proteomes" id="UP000283063"/>
    </source>
</evidence>
<name>A0A3T0N8Q9_9RHOB</name>
<dbReference type="EMBL" id="CP033219">
    <property type="protein sequence ID" value="AZV80379.1"/>
    <property type="molecule type" value="Genomic_DNA"/>
</dbReference>
<dbReference type="OrthoDB" id="7863417at2"/>
<accession>A0A3T0N8Q9</accession>
<sequence>MRQALRSSFTAFAIKQRRASLVLGARLSVLKTDAALSKMEPGEFDTIARQEMETTMRRMEADVATSHPVAPFLDEVS</sequence>
<evidence type="ECO:0000313" key="1">
    <source>
        <dbReference type="EMBL" id="AZV80379.1"/>
    </source>
</evidence>
<dbReference type="Proteomes" id="UP000283063">
    <property type="component" value="Chromosome"/>
</dbReference>
<protein>
    <submittedName>
        <fullName evidence="1">Uncharacterized protein</fullName>
    </submittedName>
</protein>
<gene>
    <name evidence="1" type="ORF">EBB79_08360</name>
</gene>